<dbReference type="OrthoDB" id="4462109at2"/>
<accession>A0A4Q1KYV0</accession>
<dbReference type="RefSeq" id="WP_030151301.1">
    <property type="nucleotide sequence ID" value="NZ_JOFV01000007.1"/>
</dbReference>
<protein>
    <submittedName>
        <fullName evidence="3">GAP family protein</fullName>
    </submittedName>
</protein>
<feature type="transmembrane region" description="Helical" evidence="1">
    <location>
        <begin position="12"/>
        <end position="30"/>
    </location>
</feature>
<dbReference type="EMBL" id="SDJQ01000009">
    <property type="protein sequence ID" value="RXR34920.1"/>
    <property type="molecule type" value="Genomic_DNA"/>
</dbReference>
<dbReference type="Pfam" id="PF11139">
    <property type="entry name" value="SfLAP"/>
    <property type="match status" value="1"/>
</dbReference>
<dbReference type="Proteomes" id="UP000289805">
    <property type="component" value="Unassembled WGS sequence"/>
</dbReference>
<dbReference type="InterPro" id="IPR021315">
    <property type="entry name" value="Gap/Sap"/>
</dbReference>
<feature type="transmembrane region" description="Helical" evidence="1">
    <location>
        <begin position="72"/>
        <end position="90"/>
    </location>
</feature>
<evidence type="ECO:0000313" key="5">
    <source>
        <dbReference type="Proteomes" id="UP000290517"/>
    </source>
</evidence>
<dbReference type="EMBL" id="SDJR01000008">
    <property type="protein sequence ID" value="RXR24876.1"/>
    <property type="molecule type" value="Genomic_DNA"/>
</dbReference>
<keyword evidence="5" id="KW-1185">Reference proteome</keyword>
<evidence type="ECO:0000313" key="3">
    <source>
        <dbReference type="EMBL" id="RXR34920.1"/>
    </source>
</evidence>
<keyword evidence="1" id="KW-1133">Transmembrane helix</keyword>
<dbReference type="Proteomes" id="UP000290517">
    <property type="component" value="Unassembled WGS sequence"/>
</dbReference>
<evidence type="ECO:0000313" key="2">
    <source>
        <dbReference type="EMBL" id="RXR24876.1"/>
    </source>
</evidence>
<keyword evidence="1" id="KW-0812">Transmembrane</keyword>
<evidence type="ECO:0000313" key="4">
    <source>
        <dbReference type="Proteomes" id="UP000289805"/>
    </source>
</evidence>
<organism evidence="3 4">
    <name type="scientific">Oerskovia turbata</name>
    <dbReference type="NCBI Taxonomy" id="1713"/>
    <lineage>
        <taxon>Bacteria</taxon>
        <taxon>Bacillati</taxon>
        <taxon>Actinomycetota</taxon>
        <taxon>Actinomycetes</taxon>
        <taxon>Micrococcales</taxon>
        <taxon>Cellulomonadaceae</taxon>
        <taxon>Oerskovia</taxon>
    </lineage>
</organism>
<gene>
    <name evidence="2" type="ORF">EQW73_13715</name>
    <name evidence="3" type="ORF">EQW78_06865</name>
</gene>
<feature type="transmembrane region" description="Helical" evidence="1">
    <location>
        <begin position="200"/>
        <end position="216"/>
    </location>
</feature>
<reference evidence="4 5" key="1">
    <citation type="submission" date="2019-01" db="EMBL/GenBank/DDBJ databases">
        <title>Oerskovia turbata Genome sequencing and assembly.</title>
        <authorList>
            <person name="Dou T."/>
        </authorList>
    </citation>
    <scope>NUCLEOTIDE SEQUENCE [LARGE SCALE GENOMIC DNA]</scope>
    <source>
        <strain evidence="3 4">JCM12123</strain>
        <strain evidence="2 5">JCM3160</strain>
    </source>
</reference>
<feature type="transmembrane region" description="Helical" evidence="1">
    <location>
        <begin position="42"/>
        <end position="60"/>
    </location>
</feature>
<feature type="transmembrane region" description="Helical" evidence="1">
    <location>
        <begin position="156"/>
        <end position="179"/>
    </location>
</feature>
<name>A0A4Q1KYV0_9CELL</name>
<sequence length="222" mass="22326">MGPAVGQSLPIAVGVLISPMPVVAVVLMLVSRKAKVNGFSFLLGWIVGIAALGSVVLLVAGAATPDAAGPPAWASAVKIVLGVLLLLLALTQWRGRPRDGVSPQTPQWMSAIDAFTPVKAFGLAVLLGAVNPKNLLLVVSGAAAIAAATSQTSEQLGALAVFVVVASLGVAAPVVIYLAMGSRAAPMLGALKAWMIQNNAVIMAVLLLVLGAKMIGDGITAL</sequence>
<keyword evidence="1" id="KW-0472">Membrane</keyword>
<comment type="caution">
    <text evidence="3">The sequence shown here is derived from an EMBL/GenBank/DDBJ whole genome shotgun (WGS) entry which is preliminary data.</text>
</comment>
<dbReference type="STRING" id="1713.GCA_000718325_01779"/>
<proteinExistence type="predicted"/>
<evidence type="ECO:0000256" key="1">
    <source>
        <dbReference type="SAM" id="Phobius"/>
    </source>
</evidence>
<dbReference type="AlphaFoldDB" id="A0A4Q1KYV0"/>